<dbReference type="Proteomes" id="UP000252204">
    <property type="component" value="Unassembled WGS sequence"/>
</dbReference>
<dbReference type="AlphaFoldDB" id="A0A365TNE2"/>
<name>A0A365TNE2_9GAMM</name>
<evidence type="ECO:0000313" key="2">
    <source>
        <dbReference type="Proteomes" id="UP000252204"/>
    </source>
</evidence>
<dbReference type="InterPro" id="IPR012347">
    <property type="entry name" value="Ferritin-like"/>
</dbReference>
<gene>
    <name evidence="1" type="ORF">DQ400_09745</name>
</gene>
<sequence>MRYNQIKDLVEWAAGFHARMARQYSEAADKADNERLKMGLDYLASRELQMKTGLEDLFNDGTDHSKLLETWFDESSEFPEPPELDRMAEETVIGSLEDAMKTATIAHERLQAMYEHRALRSRIKPEAEFFDSLAEGHNSEIRHMMASMEELQGI</sequence>
<reference evidence="2" key="1">
    <citation type="submission" date="2018-06" db="EMBL/GenBank/DDBJ databases">
        <title>Whole genome sequencing of four bacterial strains from South Shetland trench revealing bio-synthetic gene clusters.</title>
        <authorList>
            <person name="Abdel-Mageed W.M."/>
            <person name="Lehri B."/>
            <person name="Jarmusch S."/>
            <person name="Miranda K."/>
            <person name="Goodfellow M."/>
            <person name="Jaspars M."/>
            <person name="Karlyshev A.V."/>
        </authorList>
    </citation>
    <scope>NUCLEOTIDE SEQUENCE [LARGE SCALE GENOMIC DNA]</scope>
    <source>
        <strain evidence="2">SST4</strain>
    </source>
</reference>
<dbReference type="OrthoDB" id="278693at2"/>
<proteinExistence type="predicted"/>
<keyword evidence="2" id="KW-1185">Reference proteome</keyword>
<protein>
    <submittedName>
        <fullName evidence="1">2-hydroxyacyl-CoA dehydratase</fullName>
    </submittedName>
</protein>
<evidence type="ECO:0000313" key="1">
    <source>
        <dbReference type="EMBL" id="RBI67415.1"/>
    </source>
</evidence>
<dbReference type="EMBL" id="QNTU01000005">
    <property type="protein sequence ID" value="RBI67415.1"/>
    <property type="molecule type" value="Genomic_DNA"/>
</dbReference>
<comment type="caution">
    <text evidence="1">The sequence shown here is derived from an EMBL/GenBank/DDBJ whole genome shotgun (WGS) entry which is preliminary data.</text>
</comment>
<organism evidence="1 2">
    <name type="scientific">Vreelandella sulfidaeris</name>
    <dbReference type="NCBI Taxonomy" id="115553"/>
    <lineage>
        <taxon>Bacteria</taxon>
        <taxon>Pseudomonadati</taxon>
        <taxon>Pseudomonadota</taxon>
        <taxon>Gammaproteobacteria</taxon>
        <taxon>Oceanospirillales</taxon>
        <taxon>Halomonadaceae</taxon>
        <taxon>Vreelandella</taxon>
    </lineage>
</organism>
<dbReference type="Gene3D" id="1.20.1260.10">
    <property type="match status" value="1"/>
</dbReference>
<accession>A0A365TNE2</accession>